<proteinExistence type="predicted"/>
<protein>
    <recommendedName>
        <fullName evidence="1">non-specific serine/threonine protein kinase</fullName>
        <ecNumber evidence="1">2.7.11.1</ecNumber>
    </recommendedName>
</protein>
<name>A0AAD9UFW1_RIDPI</name>
<dbReference type="Pfam" id="PF00069">
    <property type="entry name" value="Pkinase"/>
    <property type="match status" value="1"/>
</dbReference>
<keyword evidence="5" id="KW-0418">Kinase</keyword>
<evidence type="ECO:0000256" key="9">
    <source>
        <dbReference type="PROSITE-ProRule" id="PRU10141"/>
    </source>
</evidence>
<keyword evidence="13" id="KW-1185">Reference proteome</keyword>
<evidence type="ECO:0000256" key="8">
    <source>
        <dbReference type="ARBA" id="ARBA00048679"/>
    </source>
</evidence>
<evidence type="ECO:0000256" key="5">
    <source>
        <dbReference type="ARBA" id="ARBA00022777"/>
    </source>
</evidence>
<evidence type="ECO:0000313" key="13">
    <source>
        <dbReference type="Proteomes" id="UP001209878"/>
    </source>
</evidence>
<accession>A0AAD9UFW1</accession>
<dbReference type="FunFam" id="3.30.200.20:FF:000770">
    <property type="entry name" value="SRSF protein kinase 2"/>
    <property type="match status" value="1"/>
</dbReference>
<dbReference type="PANTHER" id="PTHR47634:SF9">
    <property type="entry name" value="PROTEIN KINASE DOMAIN-CONTAINING PROTEIN-RELATED"/>
    <property type="match status" value="1"/>
</dbReference>
<evidence type="ECO:0000256" key="2">
    <source>
        <dbReference type="ARBA" id="ARBA00022527"/>
    </source>
</evidence>
<keyword evidence="3" id="KW-0808">Transferase</keyword>
<gene>
    <name evidence="12" type="ORF">NP493_155g02035</name>
</gene>
<dbReference type="GO" id="GO:0000245">
    <property type="term" value="P:spliceosomal complex assembly"/>
    <property type="evidence" value="ECO:0007669"/>
    <property type="project" value="TreeGrafter"/>
</dbReference>
<feature type="domain" description="Protein kinase" evidence="11">
    <location>
        <begin position="74"/>
        <end position="151"/>
    </location>
</feature>
<evidence type="ECO:0000313" key="12">
    <source>
        <dbReference type="EMBL" id="KAK2187760.1"/>
    </source>
</evidence>
<dbReference type="Gene3D" id="3.30.200.20">
    <property type="entry name" value="Phosphorylase Kinase, domain 1"/>
    <property type="match status" value="1"/>
</dbReference>
<dbReference type="PROSITE" id="PS00107">
    <property type="entry name" value="PROTEIN_KINASE_ATP"/>
    <property type="match status" value="1"/>
</dbReference>
<dbReference type="GO" id="GO:0005524">
    <property type="term" value="F:ATP binding"/>
    <property type="evidence" value="ECO:0007669"/>
    <property type="project" value="UniProtKB-UniRule"/>
</dbReference>
<dbReference type="GO" id="GO:0005737">
    <property type="term" value="C:cytoplasm"/>
    <property type="evidence" value="ECO:0007669"/>
    <property type="project" value="TreeGrafter"/>
</dbReference>
<evidence type="ECO:0000259" key="11">
    <source>
        <dbReference type="Pfam" id="PF00069"/>
    </source>
</evidence>
<comment type="caution">
    <text evidence="12">The sequence shown here is derived from an EMBL/GenBank/DDBJ whole genome shotgun (WGS) entry which is preliminary data.</text>
</comment>
<dbReference type="InterPro" id="IPR017441">
    <property type="entry name" value="Protein_kinase_ATP_BS"/>
</dbReference>
<dbReference type="Proteomes" id="UP001209878">
    <property type="component" value="Unassembled WGS sequence"/>
</dbReference>
<dbReference type="InterPro" id="IPR000719">
    <property type="entry name" value="Prot_kinase_dom"/>
</dbReference>
<dbReference type="InterPro" id="IPR011009">
    <property type="entry name" value="Kinase-like_dom_sf"/>
</dbReference>
<feature type="region of interest" description="Disordered" evidence="10">
    <location>
        <begin position="22"/>
        <end position="51"/>
    </location>
</feature>
<dbReference type="InterPro" id="IPR051334">
    <property type="entry name" value="SRPK"/>
</dbReference>
<evidence type="ECO:0000256" key="10">
    <source>
        <dbReference type="SAM" id="MobiDB-lite"/>
    </source>
</evidence>
<feature type="binding site" evidence="9">
    <location>
        <position position="103"/>
    </location>
    <ligand>
        <name>ATP</name>
        <dbReference type="ChEBI" id="CHEBI:30616"/>
    </ligand>
</feature>
<evidence type="ECO:0000256" key="7">
    <source>
        <dbReference type="ARBA" id="ARBA00047899"/>
    </source>
</evidence>
<evidence type="ECO:0000256" key="6">
    <source>
        <dbReference type="ARBA" id="ARBA00022840"/>
    </source>
</evidence>
<dbReference type="PANTHER" id="PTHR47634">
    <property type="entry name" value="PROTEIN KINASE DOMAIN-CONTAINING PROTEIN-RELATED"/>
    <property type="match status" value="1"/>
</dbReference>
<dbReference type="EC" id="2.7.11.1" evidence="1"/>
<sequence length="205" mass="23774">MMHQSLFEVARDNMMHCSKYVHEDPSSQSIESDEEEDEEEEILGTDDDEQEDPHDYCKGGYHPVQIGNLFSNKYHVVRKLGWGHFSTVWLCWDLEARRFVALKVVKSAQHYTETALDEIKLLKCVRQSDVVYSLVHGCHAGETVMLCTHWFMVVMQVRQSDESDPFREKTVQLLDDFKISGVNGTRILSFVHPSHLVRLSDVSWQ</sequence>
<dbReference type="GO" id="GO:0050684">
    <property type="term" value="P:regulation of mRNA processing"/>
    <property type="evidence" value="ECO:0007669"/>
    <property type="project" value="TreeGrafter"/>
</dbReference>
<evidence type="ECO:0000256" key="4">
    <source>
        <dbReference type="ARBA" id="ARBA00022741"/>
    </source>
</evidence>
<evidence type="ECO:0000256" key="1">
    <source>
        <dbReference type="ARBA" id="ARBA00012513"/>
    </source>
</evidence>
<dbReference type="EMBL" id="JAODUO010000155">
    <property type="protein sequence ID" value="KAK2187760.1"/>
    <property type="molecule type" value="Genomic_DNA"/>
</dbReference>
<comment type="catalytic activity">
    <reaction evidence="7">
        <text>L-threonyl-[protein] + ATP = O-phospho-L-threonyl-[protein] + ADP + H(+)</text>
        <dbReference type="Rhea" id="RHEA:46608"/>
        <dbReference type="Rhea" id="RHEA-COMP:11060"/>
        <dbReference type="Rhea" id="RHEA-COMP:11605"/>
        <dbReference type="ChEBI" id="CHEBI:15378"/>
        <dbReference type="ChEBI" id="CHEBI:30013"/>
        <dbReference type="ChEBI" id="CHEBI:30616"/>
        <dbReference type="ChEBI" id="CHEBI:61977"/>
        <dbReference type="ChEBI" id="CHEBI:456216"/>
        <dbReference type="EC" id="2.7.11.1"/>
    </reaction>
</comment>
<organism evidence="12 13">
    <name type="scientific">Ridgeia piscesae</name>
    <name type="common">Tubeworm</name>
    <dbReference type="NCBI Taxonomy" id="27915"/>
    <lineage>
        <taxon>Eukaryota</taxon>
        <taxon>Metazoa</taxon>
        <taxon>Spiralia</taxon>
        <taxon>Lophotrochozoa</taxon>
        <taxon>Annelida</taxon>
        <taxon>Polychaeta</taxon>
        <taxon>Sedentaria</taxon>
        <taxon>Canalipalpata</taxon>
        <taxon>Sabellida</taxon>
        <taxon>Siboglinidae</taxon>
        <taxon>Ridgeia</taxon>
    </lineage>
</organism>
<dbReference type="GO" id="GO:0004674">
    <property type="term" value="F:protein serine/threonine kinase activity"/>
    <property type="evidence" value="ECO:0007669"/>
    <property type="project" value="UniProtKB-KW"/>
</dbReference>
<dbReference type="SUPFAM" id="SSF56112">
    <property type="entry name" value="Protein kinase-like (PK-like)"/>
    <property type="match status" value="1"/>
</dbReference>
<dbReference type="AlphaFoldDB" id="A0AAD9UFW1"/>
<evidence type="ECO:0000256" key="3">
    <source>
        <dbReference type="ARBA" id="ARBA00022679"/>
    </source>
</evidence>
<keyword evidence="4 9" id="KW-0547">Nucleotide-binding</keyword>
<reference evidence="12" key="1">
    <citation type="journal article" date="2023" name="Mol. Biol. Evol.">
        <title>Third-Generation Sequencing Reveals the Adaptive Role of the Epigenome in Three Deep-Sea Polychaetes.</title>
        <authorList>
            <person name="Perez M."/>
            <person name="Aroh O."/>
            <person name="Sun Y."/>
            <person name="Lan Y."/>
            <person name="Juniper S.K."/>
            <person name="Young C.R."/>
            <person name="Angers B."/>
            <person name="Qian P.Y."/>
        </authorList>
    </citation>
    <scope>NUCLEOTIDE SEQUENCE</scope>
    <source>
        <strain evidence="12">R07B-5</strain>
    </source>
</reference>
<keyword evidence="2" id="KW-0723">Serine/threonine-protein kinase</keyword>
<dbReference type="GO" id="GO:0005634">
    <property type="term" value="C:nucleus"/>
    <property type="evidence" value="ECO:0007669"/>
    <property type="project" value="TreeGrafter"/>
</dbReference>
<keyword evidence="6 9" id="KW-0067">ATP-binding</keyword>
<feature type="compositionally biased region" description="Acidic residues" evidence="10">
    <location>
        <begin position="31"/>
        <end position="51"/>
    </location>
</feature>
<comment type="catalytic activity">
    <reaction evidence="8">
        <text>L-seryl-[protein] + ATP = O-phospho-L-seryl-[protein] + ADP + H(+)</text>
        <dbReference type="Rhea" id="RHEA:17989"/>
        <dbReference type="Rhea" id="RHEA-COMP:9863"/>
        <dbReference type="Rhea" id="RHEA-COMP:11604"/>
        <dbReference type="ChEBI" id="CHEBI:15378"/>
        <dbReference type="ChEBI" id="CHEBI:29999"/>
        <dbReference type="ChEBI" id="CHEBI:30616"/>
        <dbReference type="ChEBI" id="CHEBI:83421"/>
        <dbReference type="ChEBI" id="CHEBI:456216"/>
        <dbReference type="EC" id="2.7.11.1"/>
    </reaction>
</comment>